<name>A0ABD2AZB7_VESMC</name>
<dbReference type="Proteomes" id="UP001607303">
    <property type="component" value="Unassembled WGS sequence"/>
</dbReference>
<reference evidence="1 2" key="1">
    <citation type="journal article" date="2024" name="Ann. Entomol. Soc. Am.">
        <title>Genomic analyses of the southern and eastern yellowjacket wasps (Hymenoptera: Vespidae) reveal evolutionary signatures of social life.</title>
        <authorList>
            <person name="Catto M.A."/>
            <person name="Caine P.B."/>
            <person name="Orr S.E."/>
            <person name="Hunt B.G."/>
            <person name="Goodisman M.A.D."/>
        </authorList>
    </citation>
    <scope>NUCLEOTIDE SEQUENCE [LARGE SCALE GENOMIC DNA]</scope>
    <source>
        <strain evidence="1">232</strain>
        <tissue evidence="1">Head and thorax</tissue>
    </source>
</reference>
<keyword evidence="2" id="KW-1185">Reference proteome</keyword>
<evidence type="ECO:0000313" key="2">
    <source>
        <dbReference type="Proteomes" id="UP001607303"/>
    </source>
</evidence>
<dbReference type="EMBL" id="JAYRBN010000110">
    <property type="protein sequence ID" value="KAL2725958.1"/>
    <property type="molecule type" value="Genomic_DNA"/>
</dbReference>
<proteinExistence type="predicted"/>
<dbReference type="AlphaFoldDB" id="A0ABD2AZB7"/>
<organism evidence="1 2">
    <name type="scientific">Vespula maculifrons</name>
    <name type="common">Eastern yellow jacket</name>
    <name type="synonym">Wasp</name>
    <dbReference type="NCBI Taxonomy" id="7453"/>
    <lineage>
        <taxon>Eukaryota</taxon>
        <taxon>Metazoa</taxon>
        <taxon>Ecdysozoa</taxon>
        <taxon>Arthropoda</taxon>
        <taxon>Hexapoda</taxon>
        <taxon>Insecta</taxon>
        <taxon>Pterygota</taxon>
        <taxon>Neoptera</taxon>
        <taxon>Endopterygota</taxon>
        <taxon>Hymenoptera</taxon>
        <taxon>Apocrita</taxon>
        <taxon>Aculeata</taxon>
        <taxon>Vespoidea</taxon>
        <taxon>Vespidae</taxon>
        <taxon>Vespinae</taxon>
        <taxon>Vespula</taxon>
    </lineage>
</organism>
<sequence>MKYFKVRNSHNDHTHDLYSEIFVEGATNDCGYLVKASTQLRILRSKHVEQQCLDETELLAICLDACKQEF</sequence>
<evidence type="ECO:0000313" key="1">
    <source>
        <dbReference type="EMBL" id="KAL2725958.1"/>
    </source>
</evidence>
<gene>
    <name evidence="1" type="ORF">V1477_018396</name>
</gene>
<comment type="caution">
    <text evidence="1">The sequence shown here is derived from an EMBL/GenBank/DDBJ whole genome shotgun (WGS) entry which is preliminary data.</text>
</comment>
<accession>A0ABD2AZB7</accession>
<protein>
    <submittedName>
        <fullName evidence="1">Uncharacterized protein</fullName>
    </submittedName>
</protein>